<dbReference type="Pfam" id="PF00440">
    <property type="entry name" value="TetR_N"/>
    <property type="match status" value="1"/>
</dbReference>
<comment type="caution">
    <text evidence="6">The sequence shown here is derived from an EMBL/GenBank/DDBJ whole genome shotgun (WGS) entry which is preliminary data.</text>
</comment>
<dbReference type="SUPFAM" id="SSF48498">
    <property type="entry name" value="Tetracyclin repressor-like, C-terminal domain"/>
    <property type="match status" value="1"/>
</dbReference>
<dbReference type="PRINTS" id="PR00455">
    <property type="entry name" value="HTHTETR"/>
</dbReference>
<evidence type="ECO:0000256" key="4">
    <source>
        <dbReference type="PROSITE-ProRule" id="PRU00335"/>
    </source>
</evidence>
<name>A0A365XP16_9BACT</name>
<dbReference type="GO" id="GO:0003700">
    <property type="term" value="F:DNA-binding transcription factor activity"/>
    <property type="evidence" value="ECO:0007669"/>
    <property type="project" value="TreeGrafter"/>
</dbReference>
<keyword evidence="1" id="KW-0805">Transcription regulation</keyword>
<dbReference type="SUPFAM" id="SSF46689">
    <property type="entry name" value="Homeodomain-like"/>
    <property type="match status" value="1"/>
</dbReference>
<evidence type="ECO:0000256" key="1">
    <source>
        <dbReference type="ARBA" id="ARBA00023015"/>
    </source>
</evidence>
<dbReference type="Gene3D" id="1.10.357.10">
    <property type="entry name" value="Tetracycline Repressor, domain 2"/>
    <property type="match status" value="1"/>
</dbReference>
<dbReference type="Pfam" id="PF13305">
    <property type="entry name" value="TetR_C_33"/>
    <property type="match status" value="1"/>
</dbReference>
<dbReference type="AlphaFoldDB" id="A0A365XP16"/>
<dbReference type="OrthoDB" id="594604at2"/>
<dbReference type="Proteomes" id="UP000253410">
    <property type="component" value="Unassembled WGS sequence"/>
</dbReference>
<reference evidence="6 7" key="1">
    <citation type="submission" date="2018-05" db="EMBL/GenBank/DDBJ databases">
        <title>Chitinophaga sp. K3CV102501T nov., isolated from isolated from a monsoon evergreen broad-leaved forest soil.</title>
        <authorList>
            <person name="Lv Y."/>
        </authorList>
    </citation>
    <scope>NUCLEOTIDE SEQUENCE [LARGE SCALE GENOMIC DNA]</scope>
    <source>
        <strain evidence="6 7">GDMCC 1.1325</strain>
    </source>
</reference>
<dbReference type="PROSITE" id="PS50977">
    <property type="entry name" value="HTH_TETR_2"/>
    <property type="match status" value="1"/>
</dbReference>
<dbReference type="InterPro" id="IPR036271">
    <property type="entry name" value="Tet_transcr_reg_TetR-rel_C_sf"/>
</dbReference>
<dbReference type="EMBL" id="QFFJ01000003">
    <property type="protein sequence ID" value="RBL88076.1"/>
    <property type="molecule type" value="Genomic_DNA"/>
</dbReference>
<sequence length="199" mass="22095">MGSKERIAREKEQVRKNILDAALEIIIEEGCLALSMRKIADRIEYAAATIYEYFANKDTILAELTGQGYTLLANAVKKAGASHTAAAEKVSAMWLAYWSFAFRHKELYKLMYGIQVSCPKPEGEIRNIDLPRQLFTAAITGLIPGSAVSDEAVINKYYALWATVHGLVSINIVNEKLGKEVNHKILEHAIAAIIHAKHK</sequence>
<protein>
    <submittedName>
        <fullName evidence="6">TetR family transcriptional regulator</fullName>
    </submittedName>
</protein>
<evidence type="ECO:0000259" key="5">
    <source>
        <dbReference type="PROSITE" id="PS50977"/>
    </source>
</evidence>
<evidence type="ECO:0000256" key="3">
    <source>
        <dbReference type="ARBA" id="ARBA00023163"/>
    </source>
</evidence>
<feature type="DNA-binding region" description="H-T-H motif" evidence="4">
    <location>
        <begin position="35"/>
        <end position="54"/>
    </location>
</feature>
<evidence type="ECO:0000313" key="6">
    <source>
        <dbReference type="EMBL" id="RBL88076.1"/>
    </source>
</evidence>
<organism evidence="6 7">
    <name type="scientific">Chitinophaga flava</name>
    <dbReference type="NCBI Taxonomy" id="2259036"/>
    <lineage>
        <taxon>Bacteria</taxon>
        <taxon>Pseudomonadati</taxon>
        <taxon>Bacteroidota</taxon>
        <taxon>Chitinophagia</taxon>
        <taxon>Chitinophagales</taxon>
        <taxon>Chitinophagaceae</taxon>
        <taxon>Chitinophaga</taxon>
    </lineage>
</organism>
<dbReference type="GO" id="GO:0000976">
    <property type="term" value="F:transcription cis-regulatory region binding"/>
    <property type="evidence" value="ECO:0007669"/>
    <property type="project" value="TreeGrafter"/>
</dbReference>
<evidence type="ECO:0000256" key="2">
    <source>
        <dbReference type="ARBA" id="ARBA00023125"/>
    </source>
</evidence>
<dbReference type="InterPro" id="IPR025996">
    <property type="entry name" value="MT1864/Rv1816-like_C"/>
</dbReference>
<dbReference type="PANTHER" id="PTHR30055:SF212">
    <property type="entry name" value="TETR-FAMILY FAMILY TRANSCRIPTIONAL REGULATOR"/>
    <property type="match status" value="1"/>
</dbReference>
<evidence type="ECO:0000313" key="7">
    <source>
        <dbReference type="Proteomes" id="UP000253410"/>
    </source>
</evidence>
<keyword evidence="7" id="KW-1185">Reference proteome</keyword>
<feature type="domain" description="HTH tetR-type" evidence="5">
    <location>
        <begin position="12"/>
        <end position="72"/>
    </location>
</feature>
<dbReference type="RefSeq" id="WP_113619903.1">
    <property type="nucleotide sequence ID" value="NZ_QFFJ01000003.1"/>
</dbReference>
<dbReference type="InterPro" id="IPR009057">
    <property type="entry name" value="Homeodomain-like_sf"/>
</dbReference>
<proteinExistence type="predicted"/>
<dbReference type="PANTHER" id="PTHR30055">
    <property type="entry name" value="HTH-TYPE TRANSCRIPTIONAL REGULATOR RUTR"/>
    <property type="match status" value="1"/>
</dbReference>
<keyword evidence="3" id="KW-0804">Transcription</keyword>
<dbReference type="InterPro" id="IPR001647">
    <property type="entry name" value="HTH_TetR"/>
</dbReference>
<gene>
    <name evidence="6" type="ORF">DF182_31610</name>
</gene>
<keyword evidence="2 4" id="KW-0238">DNA-binding</keyword>
<dbReference type="InterPro" id="IPR050109">
    <property type="entry name" value="HTH-type_TetR-like_transc_reg"/>
</dbReference>
<accession>A0A365XP16</accession>